<keyword evidence="3" id="KW-1185">Reference proteome</keyword>
<feature type="compositionally biased region" description="Basic and acidic residues" evidence="1">
    <location>
        <begin position="140"/>
        <end position="151"/>
    </location>
</feature>
<evidence type="ECO:0000313" key="3">
    <source>
        <dbReference type="Proteomes" id="UP001500403"/>
    </source>
</evidence>
<dbReference type="Gene3D" id="2.30.40.10">
    <property type="entry name" value="Urease, subunit C, domain 1"/>
    <property type="match status" value="1"/>
</dbReference>
<dbReference type="RefSeq" id="WP_344497663.1">
    <property type="nucleotide sequence ID" value="NZ_BAAAUD010000047.1"/>
</dbReference>
<organism evidence="2 3">
    <name type="scientific">Streptomyces enissocaesilis</name>
    <dbReference type="NCBI Taxonomy" id="332589"/>
    <lineage>
        <taxon>Bacteria</taxon>
        <taxon>Bacillati</taxon>
        <taxon>Actinomycetota</taxon>
        <taxon>Actinomycetes</taxon>
        <taxon>Kitasatosporales</taxon>
        <taxon>Streptomycetaceae</taxon>
        <taxon>Streptomyces</taxon>
        <taxon>Streptomyces rochei group</taxon>
    </lineage>
</organism>
<evidence type="ECO:0000313" key="2">
    <source>
        <dbReference type="EMBL" id="GAA2957668.1"/>
    </source>
</evidence>
<dbReference type="EMBL" id="BAAAUD010000047">
    <property type="protein sequence ID" value="GAA2957668.1"/>
    <property type="molecule type" value="Genomic_DNA"/>
</dbReference>
<dbReference type="InterPro" id="IPR011059">
    <property type="entry name" value="Metal-dep_hydrolase_composite"/>
</dbReference>
<dbReference type="Proteomes" id="UP001500403">
    <property type="component" value="Unassembled WGS sequence"/>
</dbReference>
<dbReference type="SUPFAM" id="SSF51338">
    <property type="entry name" value="Composite domain of metallo-dependent hydrolases"/>
    <property type="match status" value="1"/>
</dbReference>
<comment type="caution">
    <text evidence="2">The sequence shown here is derived from an EMBL/GenBank/DDBJ whole genome shotgun (WGS) entry which is preliminary data.</text>
</comment>
<evidence type="ECO:0000256" key="1">
    <source>
        <dbReference type="SAM" id="MobiDB-lite"/>
    </source>
</evidence>
<reference evidence="2 3" key="1">
    <citation type="journal article" date="2019" name="Int. J. Syst. Evol. Microbiol.">
        <title>The Global Catalogue of Microorganisms (GCM) 10K type strain sequencing project: providing services to taxonomists for standard genome sequencing and annotation.</title>
        <authorList>
            <consortium name="The Broad Institute Genomics Platform"/>
            <consortium name="The Broad Institute Genome Sequencing Center for Infectious Disease"/>
            <person name="Wu L."/>
            <person name="Ma J."/>
        </authorList>
    </citation>
    <scope>NUCLEOTIDE SEQUENCE [LARGE SCALE GENOMIC DNA]</scope>
    <source>
        <strain evidence="2 3">JCM 9088</strain>
    </source>
</reference>
<evidence type="ECO:0008006" key="4">
    <source>
        <dbReference type="Google" id="ProtNLM"/>
    </source>
</evidence>
<name>A0ABN3XHX9_9ACTN</name>
<feature type="compositionally biased region" description="Basic and acidic residues" evidence="1">
    <location>
        <begin position="121"/>
        <end position="130"/>
    </location>
</feature>
<accession>A0ABN3XHX9</accession>
<protein>
    <recommendedName>
        <fullName evidence="4">Amidohydrolase-related domain-containing protein</fullName>
    </recommendedName>
</protein>
<feature type="region of interest" description="Disordered" evidence="1">
    <location>
        <begin position="1"/>
        <end position="55"/>
    </location>
</feature>
<feature type="region of interest" description="Disordered" evidence="1">
    <location>
        <begin position="103"/>
        <end position="166"/>
    </location>
</feature>
<gene>
    <name evidence="2" type="ORF">GCM10010446_48580</name>
</gene>
<proteinExistence type="predicted"/>
<sequence>MTRGVRCGSRGKDHDLRAPGGSCAFDADADADAAQAVPPVRRRDRGGGGEIFGAEQDLGTVEPGRLADLTVVDGDPFTDFDRLARTDRALIAGRVHERAARERAYAGTADRTTAAASGDWADGRRPDAPRRLLLTCPLPGREHEKDPRFREGLSSVRRQGLEPRTR</sequence>